<reference evidence="5" key="2">
    <citation type="journal article" date="2019" name="Int. J. Syst. Evol. Microbiol.">
        <title>The Global Catalogue of Microorganisms (GCM) 10K type strain sequencing project: providing services to taxonomists for standard genome sequencing and annotation.</title>
        <authorList>
            <consortium name="The Broad Institute Genomics Platform"/>
            <consortium name="The Broad Institute Genome Sequencing Center for Infectious Disease"/>
            <person name="Wu L."/>
            <person name="Ma J."/>
        </authorList>
    </citation>
    <scope>NUCLEOTIDE SEQUENCE [LARGE SCALE GENOMIC DNA]</scope>
    <source>
        <strain evidence="5">NBRC 107715</strain>
    </source>
</reference>
<dbReference type="AlphaFoldDB" id="A0A512J881"/>
<name>A0A512J881_9HYPH</name>
<keyword evidence="1" id="KW-0732">Signal</keyword>
<accession>A0A512J881</accession>
<feature type="signal peptide" evidence="1">
    <location>
        <begin position="1"/>
        <end position="24"/>
    </location>
</feature>
<evidence type="ECO:0000313" key="3">
    <source>
        <dbReference type="EMBL" id="GLS62957.1"/>
    </source>
</evidence>
<evidence type="ECO:0000256" key="1">
    <source>
        <dbReference type="SAM" id="SignalP"/>
    </source>
</evidence>
<dbReference type="RefSeq" id="WP_147027711.1">
    <property type="nucleotide sequence ID" value="NZ_BJZU01000093.1"/>
</dbReference>
<dbReference type="Proteomes" id="UP001156856">
    <property type="component" value="Unassembled WGS sequence"/>
</dbReference>
<reference evidence="2 4" key="3">
    <citation type="submission" date="2019-07" db="EMBL/GenBank/DDBJ databases">
        <title>Whole genome shotgun sequence of Methylobacterium oxalidis NBRC 107715.</title>
        <authorList>
            <person name="Hosoyama A."/>
            <person name="Uohara A."/>
            <person name="Ohji S."/>
            <person name="Ichikawa N."/>
        </authorList>
    </citation>
    <scope>NUCLEOTIDE SEQUENCE [LARGE SCALE GENOMIC DNA]</scope>
    <source>
        <strain evidence="2 4">NBRC 107715</strain>
    </source>
</reference>
<evidence type="ECO:0000313" key="4">
    <source>
        <dbReference type="Proteomes" id="UP000321960"/>
    </source>
</evidence>
<sequence>MTISLRTPFLAAGLLIAGLGAAAAAPGLPQAGRGLAEGLAQGATPVAMCGYSCRRGGRYIPGPPSVCYEEGLNYCGSSRDVGPRRFYDGYDRGYVRRYDRYERY</sequence>
<evidence type="ECO:0000313" key="2">
    <source>
        <dbReference type="EMBL" id="GEP06177.1"/>
    </source>
</evidence>
<reference evidence="3" key="1">
    <citation type="journal article" date="2014" name="Int. J. Syst. Evol. Microbiol.">
        <title>Complete genome of a new Firmicutes species belonging to the dominant human colonic microbiota ('Ruminococcus bicirculans') reveals two chromosomes and a selective capacity to utilize plant glucans.</title>
        <authorList>
            <consortium name="NISC Comparative Sequencing Program"/>
            <person name="Wegmann U."/>
            <person name="Louis P."/>
            <person name="Goesmann A."/>
            <person name="Henrissat B."/>
            <person name="Duncan S.H."/>
            <person name="Flint H.J."/>
        </authorList>
    </citation>
    <scope>NUCLEOTIDE SEQUENCE</scope>
    <source>
        <strain evidence="3">NBRC 107715</strain>
    </source>
</reference>
<keyword evidence="5" id="KW-1185">Reference proteome</keyword>
<dbReference type="Proteomes" id="UP000321960">
    <property type="component" value="Unassembled WGS sequence"/>
</dbReference>
<reference evidence="3" key="4">
    <citation type="submission" date="2023-01" db="EMBL/GenBank/DDBJ databases">
        <title>Draft genome sequence of Methylobacterium oxalidis strain NBRC 107715.</title>
        <authorList>
            <person name="Sun Q."/>
            <person name="Mori K."/>
        </authorList>
    </citation>
    <scope>NUCLEOTIDE SEQUENCE</scope>
    <source>
        <strain evidence="3">NBRC 107715</strain>
    </source>
</reference>
<gene>
    <name evidence="3" type="ORF">GCM10007888_13380</name>
    <name evidence="2" type="ORF">MOX02_42150</name>
</gene>
<comment type="caution">
    <text evidence="2">The sequence shown here is derived from an EMBL/GenBank/DDBJ whole genome shotgun (WGS) entry which is preliminary data.</text>
</comment>
<evidence type="ECO:0000313" key="5">
    <source>
        <dbReference type="Proteomes" id="UP001156856"/>
    </source>
</evidence>
<dbReference type="EMBL" id="BJZU01000093">
    <property type="protein sequence ID" value="GEP06177.1"/>
    <property type="molecule type" value="Genomic_DNA"/>
</dbReference>
<proteinExistence type="predicted"/>
<dbReference type="EMBL" id="BSPK01000018">
    <property type="protein sequence ID" value="GLS62957.1"/>
    <property type="molecule type" value="Genomic_DNA"/>
</dbReference>
<organism evidence="2 4">
    <name type="scientific">Methylobacterium oxalidis</name>
    <dbReference type="NCBI Taxonomy" id="944322"/>
    <lineage>
        <taxon>Bacteria</taxon>
        <taxon>Pseudomonadati</taxon>
        <taxon>Pseudomonadota</taxon>
        <taxon>Alphaproteobacteria</taxon>
        <taxon>Hyphomicrobiales</taxon>
        <taxon>Methylobacteriaceae</taxon>
        <taxon>Methylobacterium</taxon>
    </lineage>
</organism>
<dbReference type="OrthoDB" id="8006038at2"/>
<protein>
    <submittedName>
        <fullName evidence="2">Uncharacterized protein</fullName>
    </submittedName>
</protein>
<feature type="chain" id="PRO_5021977483" evidence="1">
    <location>
        <begin position="25"/>
        <end position="104"/>
    </location>
</feature>